<dbReference type="Proteomes" id="UP000308489">
    <property type="component" value="Chromosome 1"/>
</dbReference>
<dbReference type="KEGG" id="hhw:NCTC503_00219"/>
<reference evidence="2 3" key="1">
    <citation type="submission" date="2019-05" db="EMBL/GenBank/DDBJ databases">
        <authorList>
            <consortium name="Pathogen Informatics"/>
        </authorList>
    </citation>
    <scope>NUCLEOTIDE SEQUENCE [LARGE SCALE GENOMIC DNA]</scope>
    <source>
        <strain evidence="2 3">NCTC503</strain>
    </source>
</reference>
<dbReference type="AlphaFoldDB" id="A0A4U9QXW3"/>
<evidence type="ECO:0000256" key="1">
    <source>
        <dbReference type="SAM" id="MobiDB-lite"/>
    </source>
</evidence>
<dbReference type="RefSeq" id="WP_138209043.1">
    <property type="nucleotide sequence ID" value="NZ_CBCRUQ010000010.1"/>
</dbReference>
<protein>
    <submittedName>
        <fullName evidence="2">Uncharacterized protein</fullName>
    </submittedName>
</protein>
<dbReference type="EMBL" id="LR590481">
    <property type="protein sequence ID" value="VTQ82641.1"/>
    <property type="molecule type" value="Genomic_DNA"/>
</dbReference>
<gene>
    <name evidence="2" type="ORF">NCTC503_00219</name>
</gene>
<feature type="region of interest" description="Disordered" evidence="1">
    <location>
        <begin position="255"/>
        <end position="279"/>
    </location>
</feature>
<evidence type="ECO:0000313" key="3">
    <source>
        <dbReference type="Proteomes" id="UP000308489"/>
    </source>
</evidence>
<organism evidence="2 3">
    <name type="scientific">Hathewaya histolytica</name>
    <name type="common">Clostridium histolyticum</name>
    <dbReference type="NCBI Taxonomy" id="1498"/>
    <lineage>
        <taxon>Bacteria</taxon>
        <taxon>Bacillati</taxon>
        <taxon>Bacillota</taxon>
        <taxon>Clostridia</taxon>
        <taxon>Eubacteriales</taxon>
        <taxon>Clostridiaceae</taxon>
        <taxon>Hathewaya</taxon>
    </lineage>
</organism>
<sequence>MGISNKDFIPRPGFVNKEGCLPDPEELVCIEVPKVFGQCLIKRCLRFREGPDTKRTDKDLRSGPLERPKVFLGCRDFNIRLVSFDKIPLRDDCDFSKLIVSFIISFCADFLDEDGNTCSELFEVNRTETIPRIFCPDSIARIATSEVPNSKKMEDEILKLELVAECLEGTFNIDRDCNTVLDITLGFHLIVKCELLVQLLIPAYGYCPVPKPCRDNPGEDACRTFNRRRTPKFYPDQNLKPLFTRDCDDDCRDDYNYDDEDESESPCDSPCEEFDEDLE</sequence>
<dbReference type="OrthoDB" id="1708226at2"/>
<accession>A0A4U9QXW3</accession>
<keyword evidence="3" id="KW-1185">Reference proteome</keyword>
<evidence type="ECO:0000313" key="2">
    <source>
        <dbReference type="EMBL" id="VTQ82641.1"/>
    </source>
</evidence>
<name>A0A4U9QXW3_HATHI</name>
<proteinExistence type="predicted"/>